<organism evidence="2 3">
    <name type="scientific">Halohasta litorea</name>
    <dbReference type="NCBI Taxonomy" id="869891"/>
    <lineage>
        <taxon>Archaea</taxon>
        <taxon>Methanobacteriati</taxon>
        <taxon>Methanobacteriota</taxon>
        <taxon>Stenosarchaea group</taxon>
        <taxon>Halobacteria</taxon>
        <taxon>Halobacteriales</taxon>
        <taxon>Haloferacaceae</taxon>
        <taxon>Halohasta</taxon>
    </lineage>
</organism>
<dbReference type="SUPFAM" id="SSF46785">
    <property type="entry name" value="Winged helix' DNA-binding domain"/>
    <property type="match status" value="1"/>
</dbReference>
<dbReference type="GO" id="GO:0006355">
    <property type="term" value="P:regulation of DNA-templated transcription"/>
    <property type="evidence" value="ECO:0007669"/>
    <property type="project" value="UniProtKB-ARBA"/>
</dbReference>
<dbReference type="PANTHER" id="PTHR43704">
    <property type="entry name" value="BSR5907 PROTEIN"/>
    <property type="match status" value="1"/>
</dbReference>
<dbReference type="Pfam" id="PF25211">
    <property type="entry name" value="DUF7839"/>
    <property type="match status" value="1"/>
</dbReference>
<dbReference type="InterPro" id="IPR036390">
    <property type="entry name" value="WH_DNA-bd_sf"/>
</dbReference>
<proteinExistence type="predicted"/>
<dbReference type="SMART" id="SM00419">
    <property type="entry name" value="HTH_CRP"/>
    <property type="match status" value="1"/>
</dbReference>
<dbReference type="PANTHER" id="PTHR43704:SF2">
    <property type="entry name" value="HTH CRP-TYPE DOMAIN-CONTAINING PROTEIN"/>
    <property type="match status" value="1"/>
</dbReference>
<accession>A0ABD6D5M3</accession>
<dbReference type="InterPro" id="IPR057161">
    <property type="entry name" value="DUF7839"/>
</dbReference>
<dbReference type="InterPro" id="IPR012318">
    <property type="entry name" value="HTH_CRP"/>
</dbReference>
<dbReference type="Proteomes" id="UP001597052">
    <property type="component" value="Unassembled WGS sequence"/>
</dbReference>
<dbReference type="RefSeq" id="WP_256394724.1">
    <property type="nucleotide sequence ID" value="NZ_JANHDJ010000001.1"/>
</dbReference>
<evidence type="ECO:0000313" key="3">
    <source>
        <dbReference type="Proteomes" id="UP001597052"/>
    </source>
</evidence>
<dbReference type="EMBL" id="JBHUDM010000001">
    <property type="protein sequence ID" value="MFD1641035.1"/>
    <property type="molecule type" value="Genomic_DNA"/>
</dbReference>
<evidence type="ECO:0000259" key="1">
    <source>
        <dbReference type="SMART" id="SM00419"/>
    </source>
</evidence>
<dbReference type="CDD" id="cd00092">
    <property type="entry name" value="HTH_CRP"/>
    <property type="match status" value="1"/>
</dbReference>
<dbReference type="Gene3D" id="1.10.10.10">
    <property type="entry name" value="Winged helix-like DNA-binding domain superfamily/Winged helix DNA-binding domain"/>
    <property type="match status" value="1"/>
</dbReference>
<name>A0ABD6D5M3_9EURY</name>
<keyword evidence="3" id="KW-1185">Reference proteome</keyword>
<dbReference type="InterPro" id="IPR036388">
    <property type="entry name" value="WH-like_DNA-bd_sf"/>
</dbReference>
<dbReference type="InterPro" id="IPR000835">
    <property type="entry name" value="HTH_MarR-typ"/>
</dbReference>
<feature type="domain" description="HTH crp-type" evidence="1">
    <location>
        <begin position="19"/>
        <end position="68"/>
    </location>
</feature>
<reference evidence="2 3" key="1">
    <citation type="journal article" date="2019" name="Int. J. Syst. Evol. Microbiol.">
        <title>The Global Catalogue of Microorganisms (GCM) 10K type strain sequencing project: providing services to taxonomists for standard genome sequencing and annotation.</title>
        <authorList>
            <consortium name="The Broad Institute Genomics Platform"/>
            <consortium name="The Broad Institute Genome Sequencing Center for Infectious Disease"/>
            <person name="Wu L."/>
            <person name="Ma J."/>
        </authorList>
    </citation>
    <scope>NUCLEOTIDE SEQUENCE [LARGE SCALE GENOMIC DNA]</scope>
    <source>
        <strain evidence="2 3">CGMCC 1.10593</strain>
    </source>
</reference>
<gene>
    <name evidence="2" type="ORF">ACFSBW_03975</name>
</gene>
<dbReference type="AlphaFoldDB" id="A0ABD6D5M3"/>
<evidence type="ECO:0000313" key="2">
    <source>
        <dbReference type="EMBL" id="MFD1641035.1"/>
    </source>
</evidence>
<comment type="caution">
    <text evidence="2">The sequence shown here is derived from an EMBL/GenBank/DDBJ whole genome shotgun (WGS) entry which is preliminary data.</text>
</comment>
<sequence length="261" mass="26916">MSDALADKRTATRFRVLVEIADRQPAVSQGEIADAVGVTSQAVSEYIRELVDDDLVTKEGRSRYSVTKEGVDWLFQEAKSLQRFADHVTGDVLGTVQEDTAIATAQIEAGQAVTISVQDGLLHATPGESGPATGVATTDADEGTDVSVTSFEGVIDMTAGTVTVIQIPPARDGGSRAVDTDQLADSCATADLVVAAGVEAVVSLRQADREPAVTVAAGEVAAAAAAVGQRVVVVASTDTMGRVTDALRDGNVSYEVTNPVA</sequence>
<dbReference type="Pfam" id="PF12802">
    <property type="entry name" value="MarR_2"/>
    <property type="match status" value="1"/>
</dbReference>
<protein>
    <submittedName>
        <fullName evidence="2">MarR family transcriptional regulator</fullName>
    </submittedName>
</protein>
<dbReference type="InterPro" id="IPR012015">
    <property type="entry name" value="UCP_HTH_arc"/>
</dbReference>
<dbReference type="PIRSF" id="PIRSF004955">
    <property type="entry name" value="HTH_arch"/>
    <property type="match status" value="1"/>
</dbReference>